<keyword evidence="2" id="KW-0812">Transmembrane</keyword>
<feature type="compositionally biased region" description="Low complexity" evidence="1">
    <location>
        <begin position="82"/>
        <end position="100"/>
    </location>
</feature>
<sequence>MSAPRRSPAHTAIAIAASVASLAAIVFMGLGGLEARAQSEVADDAQDGELAEPETELETKTQTSQASHAKAPAPAPLPAAAPTPTAAANDDATPQADAPAMVRVPDVAGERLWVARKHLREVGLVLAPRDQWNRDRVVPTPDYGAYVVGETEVIGTEVPAGSKVEVPIDYWSPKWGRGY</sequence>
<protein>
    <recommendedName>
        <fullName evidence="5">PASTA domain-containing protein</fullName>
    </recommendedName>
</protein>
<keyword evidence="4" id="KW-1185">Reference proteome</keyword>
<proteinExistence type="predicted"/>
<dbReference type="RefSeq" id="WP_006973223.1">
    <property type="nucleotide sequence ID" value="NZ_ABCS01000043.1"/>
</dbReference>
<evidence type="ECO:0000256" key="1">
    <source>
        <dbReference type="SAM" id="MobiDB-lite"/>
    </source>
</evidence>
<dbReference type="STRING" id="391625.PPSIR1_02788"/>
<evidence type="ECO:0008006" key="5">
    <source>
        <dbReference type="Google" id="ProtNLM"/>
    </source>
</evidence>
<keyword evidence="2" id="KW-1133">Transmembrane helix</keyword>
<keyword evidence="2" id="KW-0472">Membrane</keyword>
<dbReference type="Gene3D" id="3.30.10.20">
    <property type="match status" value="1"/>
</dbReference>
<comment type="caution">
    <text evidence="3">The sequence shown here is derived from an EMBL/GenBank/DDBJ whole genome shotgun (WGS) entry which is preliminary data.</text>
</comment>
<feature type="region of interest" description="Disordered" evidence="1">
    <location>
        <begin position="39"/>
        <end position="100"/>
    </location>
</feature>
<dbReference type="AlphaFoldDB" id="A6G928"/>
<feature type="transmembrane region" description="Helical" evidence="2">
    <location>
        <begin position="12"/>
        <end position="33"/>
    </location>
</feature>
<organism evidence="3 4">
    <name type="scientific">Plesiocystis pacifica SIR-1</name>
    <dbReference type="NCBI Taxonomy" id="391625"/>
    <lineage>
        <taxon>Bacteria</taxon>
        <taxon>Pseudomonadati</taxon>
        <taxon>Myxococcota</taxon>
        <taxon>Polyangia</taxon>
        <taxon>Nannocystales</taxon>
        <taxon>Nannocystaceae</taxon>
        <taxon>Plesiocystis</taxon>
    </lineage>
</organism>
<evidence type="ECO:0000313" key="4">
    <source>
        <dbReference type="Proteomes" id="UP000005801"/>
    </source>
</evidence>
<gene>
    <name evidence="3" type="ORF">PPSIR1_02788</name>
</gene>
<reference evidence="3 4" key="1">
    <citation type="submission" date="2007-06" db="EMBL/GenBank/DDBJ databases">
        <authorList>
            <person name="Shimkets L."/>
            <person name="Ferriera S."/>
            <person name="Johnson J."/>
            <person name="Kravitz S."/>
            <person name="Beeson K."/>
            <person name="Sutton G."/>
            <person name="Rogers Y.-H."/>
            <person name="Friedman R."/>
            <person name="Frazier M."/>
            <person name="Venter J.C."/>
        </authorList>
    </citation>
    <scope>NUCLEOTIDE SEQUENCE [LARGE SCALE GENOMIC DNA]</scope>
    <source>
        <strain evidence="3 4">SIR-1</strain>
    </source>
</reference>
<accession>A6G928</accession>
<feature type="compositionally biased region" description="Acidic residues" evidence="1">
    <location>
        <begin position="41"/>
        <end position="56"/>
    </location>
</feature>
<dbReference type="EMBL" id="ABCS01000043">
    <property type="protein sequence ID" value="EDM77576.1"/>
    <property type="molecule type" value="Genomic_DNA"/>
</dbReference>
<dbReference type="Proteomes" id="UP000005801">
    <property type="component" value="Unassembled WGS sequence"/>
</dbReference>
<evidence type="ECO:0000313" key="3">
    <source>
        <dbReference type="EMBL" id="EDM77576.1"/>
    </source>
</evidence>
<name>A6G928_9BACT</name>
<evidence type="ECO:0000256" key="2">
    <source>
        <dbReference type="SAM" id="Phobius"/>
    </source>
</evidence>